<dbReference type="Proteomes" id="UP000197679">
    <property type="component" value="Chromosome"/>
</dbReference>
<dbReference type="OrthoDB" id="34329at2157"/>
<dbReference type="GO" id="GO:0070403">
    <property type="term" value="F:NAD+ binding"/>
    <property type="evidence" value="ECO:0007669"/>
    <property type="project" value="InterPro"/>
</dbReference>
<evidence type="ECO:0000259" key="2">
    <source>
        <dbReference type="PROSITE" id="PS51168"/>
    </source>
</evidence>
<dbReference type="SUPFAM" id="SSF48600">
    <property type="entry name" value="Chorismate mutase II"/>
    <property type="match status" value="1"/>
</dbReference>
<dbReference type="InterPro" id="IPR002701">
    <property type="entry name" value="CM_II_prokaryot"/>
</dbReference>
<name>A0A218NMP3_9ARCH</name>
<dbReference type="PROSITE" id="PS51168">
    <property type="entry name" value="CHORISMATE_MUT_2"/>
    <property type="match status" value="1"/>
</dbReference>
<evidence type="ECO:0000256" key="1">
    <source>
        <dbReference type="ARBA" id="ARBA00023002"/>
    </source>
</evidence>
<dbReference type="GO" id="GO:0046417">
    <property type="term" value="P:chorismate metabolic process"/>
    <property type="evidence" value="ECO:0007669"/>
    <property type="project" value="InterPro"/>
</dbReference>
<dbReference type="PROSITE" id="PS51176">
    <property type="entry name" value="PDH_ADH"/>
    <property type="match status" value="1"/>
</dbReference>
<dbReference type="EMBL" id="CP019964">
    <property type="protein sequence ID" value="ASI13748.1"/>
    <property type="molecule type" value="Genomic_DNA"/>
</dbReference>
<dbReference type="SMART" id="SM00830">
    <property type="entry name" value="CM_2"/>
    <property type="match status" value="1"/>
</dbReference>
<dbReference type="InterPro" id="IPR036979">
    <property type="entry name" value="CM_dom_sf"/>
</dbReference>
<dbReference type="GO" id="GO:0006571">
    <property type="term" value="P:tyrosine biosynthetic process"/>
    <property type="evidence" value="ECO:0007669"/>
    <property type="project" value="InterPro"/>
</dbReference>
<evidence type="ECO:0000259" key="3">
    <source>
        <dbReference type="PROSITE" id="PS51176"/>
    </source>
</evidence>
<dbReference type="Pfam" id="PF02153">
    <property type="entry name" value="PDH_N"/>
    <property type="match status" value="1"/>
</dbReference>
<dbReference type="InterPro" id="IPR036263">
    <property type="entry name" value="Chorismate_II_sf"/>
</dbReference>
<feature type="domain" description="Chorismate mutase" evidence="2">
    <location>
        <begin position="1"/>
        <end position="89"/>
    </location>
</feature>
<dbReference type="KEGG" id="marh:Mia14_0430"/>
<dbReference type="Gene3D" id="1.20.59.10">
    <property type="entry name" value="Chorismate mutase"/>
    <property type="match status" value="1"/>
</dbReference>
<dbReference type="InterPro" id="IPR003099">
    <property type="entry name" value="Prephen_DH"/>
</dbReference>
<dbReference type="Pfam" id="PF01817">
    <property type="entry name" value="CM_2"/>
    <property type="match status" value="1"/>
</dbReference>
<organism evidence="4 5">
    <name type="scientific">Candidatus Mancarchaeum acidiphilum</name>
    <dbReference type="NCBI Taxonomy" id="1920749"/>
    <lineage>
        <taxon>Archaea</taxon>
        <taxon>Candidatus Micrarchaeota</taxon>
        <taxon>Candidatus Mancarchaeum</taxon>
    </lineage>
</organism>
<dbReference type="GO" id="GO:0004665">
    <property type="term" value="F:prephenate dehydrogenase (NADP+) activity"/>
    <property type="evidence" value="ECO:0007669"/>
    <property type="project" value="InterPro"/>
</dbReference>
<dbReference type="RefSeq" id="WP_088819936.1">
    <property type="nucleotide sequence ID" value="NZ_CP019964.1"/>
</dbReference>
<gene>
    <name evidence="4" type="ORF">Mia14_0430</name>
</gene>
<dbReference type="GO" id="GO:0008977">
    <property type="term" value="F:prephenate dehydrogenase (NAD+) activity"/>
    <property type="evidence" value="ECO:0007669"/>
    <property type="project" value="InterPro"/>
</dbReference>
<dbReference type="GO" id="GO:0004106">
    <property type="term" value="F:chorismate mutase activity"/>
    <property type="evidence" value="ECO:0007669"/>
    <property type="project" value="InterPro"/>
</dbReference>
<dbReference type="GeneID" id="33313985"/>
<keyword evidence="5" id="KW-1185">Reference proteome</keyword>
<sequence>MDDLNSYRKQIDEADEGIIKLIKKRFDIVKAVGEFKRAQGMPLKDNSREDALKIKWKQMAEENGVDGNLGLSVITDILRFSKEQEMPKNENRLLVIGYGGMGLSIASYFHKHNFSNVYVTGRHVDKMESGIADAGCIPIKDPSAKDFDTIIMATPPESVNSDIVEGILQDAEGKLVMDIFSVKTDAYKKLLDYSKKLNFKYVSVHPLFGPNQLEDIKKIAVITDGVDEKLLADAEGIWSYAGFTTIRTTLDEHEKAMAIVQVLRMLDFVALKNSIGDLKGSLNVDYSKLATVSFEKVEELIDNLSDDNDLIHEIVSSNRYSKQAIEALAKGIESIKSEV</sequence>
<dbReference type="PANTHER" id="PTHR21363:SF0">
    <property type="entry name" value="PREPHENATE DEHYDROGENASE [NADP(+)]"/>
    <property type="match status" value="1"/>
</dbReference>
<dbReference type="AlphaFoldDB" id="A0A218NMP3"/>
<dbReference type="InterPro" id="IPR036291">
    <property type="entry name" value="NAD(P)-bd_dom_sf"/>
</dbReference>
<dbReference type="Gene3D" id="3.40.50.720">
    <property type="entry name" value="NAD(P)-binding Rossmann-like Domain"/>
    <property type="match status" value="1"/>
</dbReference>
<feature type="domain" description="Prephenate/arogenate dehydrogenase" evidence="3">
    <location>
        <begin position="91"/>
        <end position="339"/>
    </location>
</feature>
<accession>A0A218NMP3</accession>
<evidence type="ECO:0000313" key="4">
    <source>
        <dbReference type="EMBL" id="ASI13748.1"/>
    </source>
</evidence>
<protein>
    <submittedName>
        <fullName evidence="4">Chorismate mutase / prephenate dehydrogenase</fullName>
    </submittedName>
</protein>
<proteinExistence type="predicted"/>
<dbReference type="InterPro" id="IPR050812">
    <property type="entry name" value="Preph/Arog_dehydrog"/>
</dbReference>
<reference evidence="4 5" key="1">
    <citation type="journal article" date="2017" name="Nat. Commun.">
        <title>'ARMAN' archaea depend on association with euryarchaeal host in culture and in situ.</title>
        <authorList>
            <person name="Golyshina O."/>
            <person name="Toshchakov S."/>
            <person name="Makarova K."/>
            <person name="Gavrilov S."/>
            <person name="Korzhenkov A."/>
            <person name="La Cono V."/>
            <person name="Arcadi E."/>
            <person name="Nechitaylo T."/>
            <person name="Ferrer M."/>
            <person name="Kublanov I."/>
            <person name="Wolf Y."/>
            <person name="Yakimov M."/>
            <person name="Golyshin P."/>
            <person name="Slesarev A."/>
            <person name="Kozyavkin S."/>
        </authorList>
    </citation>
    <scope>NUCLEOTIDE SEQUENCE [LARGE SCALE GENOMIC DNA]</scope>
    <source>
        <strain evidence="4 5">Mia14</strain>
    </source>
</reference>
<dbReference type="SUPFAM" id="SSF51735">
    <property type="entry name" value="NAD(P)-binding Rossmann-fold domains"/>
    <property type="match status" value="1"/>
</dbReference>
<dbReference type="InterPro" id="IPR046826">
    <property type="entry name" value="PDH_N"/>
</dbReference>
<keyword evidence="1" id="KW-0560">Oxidoreductase</keyword>
<evidence type="ECO:0000313" key="5">
    <source>
        <dbReference type="Proteomes" id="UP000197679"/>
    </source>
</evidence>
<dbReference type="PANTHER" id="PTHR21363">
    <property type="entry name" value="PREPHENATE DEHYDROGENASE"/>
    <property type="match status" value="1"/>
</dbReference>